<sequence>MVGAGIGGLCAAAGLQRAGVEVVVLERADEVRSGGSGLSVFSNGIRALDALGVGDAFRAVTTRTEGLRAGQRRPSGAWLSTLPADAVAELRVIDRADLHGLLSDAVTAGTVRTGRRVTSMYPNGLVESVGSGTAGARRAWDRFDLVIGADGLRSAVRTGWPEDPGVAYSGYATWRGITAAPVELRGEAGETWGVECRFGIAPLADGRVYWFGVRTAGIDEPGDPALLRELFGSWHRPIPELIDATDPAAMQYLPIEELSGDLPTFARGRAVLLGDAAHAMTPDLGQGGGMAMEDAATLVGLIAPFAGTECGDAPELLDEALRRYDELRRPRPQRVAARSRMIGRLAHAPGPLLCAARDLVVRATPAAALGRQAAWVHEWLLTR</sequence>
<dbReference type="InterPro" id="IPR002938">
    <property type="entry name" value="FAD-bd"/>
</dbReference>
<dbReference type="InterPro" id="IPR050493">
    <property type="entry name" value="FAD-dep_Monooxygenase_BioMet"/>
</dbReference>
<organism evidence="4 5">
    <name type="scientific">Brachybacterium hainanense</name>
    <dbReference type="NCBI Taxonomy" id="1541174"/>
    <lineage>
        <taxon>Bacteria</taxon>
        <taxon>Bacillati</taxon>
        <taxon>Actinomycetota</taxon>
        <taxon>Actinomycetes</taxon>
        <taxon>Micrococcales</taxon>
        <taxon>Dermabacteraceae</taxon>
        <taxon>Brachybacterium</taxon>
    </lineage>
</organism>
<dbReference type="EMBL" id="JBHLSV010000012">
    <property type="protein sequence ID" value="MFC0674530.1"/>
    <property type="molecule type" value="Genomic_DNA"/>
</dbReference>
<dbReference type="Gene3D" id="3.50.50.60">
    <property type="entry name" value="FAD/NAD(P)-binding domain"/>
    <property type="match status" value="1"/>
</dbReference>
<keyword evidence="2 4" id="KW-0503">Monooxygenase</keyword>
<evidence type="ECO:0000256" key="2">
    <source>
        <dbReference type="ARBA" id="ARBA00023033"/>
    </source>
</evidence>
<evidence type="ECO:0000313" key="5">
    <source>
        <dbReference type="Proteomes" id="UP001589793"/>
    </source>
</evidence>
<keyword evidence="1" id="KW-0560">Oxidoreductase</keyword>
<dbReference type="PANTHER" id="PTHR13789">
    <property type="entry name" value="MONOOXYGENASE"/>
    <property type="match status" value="1"/>
</dbReference>
<proteinExistence type="predicted"/>
<dbReference type="PANTHER" id="PTHR13789:SF309">
    <property type="entry name" value="PUTATIVE (AFU_ORTHOLOGUE AFUA_6G14510)-RELATED"/>
    <property type="match status" value="1"/>
</dbReference>
<comment type="caution">
    <text evidence="4">The sequence shown here is derived from an EMBL/GenBank/DDBJ whole genome shotgun (WGS) entry which is preliminary data.</text>
</comment>
<dbReference type="Proteomes" id="UP001589793">
    <property type="component" value="Unassembled WGS sequence"/>
</dbReference>
<name>A0ABV6RC15_9MICO</name>
<evidence type="ECO:0000259" key="3">
    <source>
        <dbReference type="Pfam" id="PF01494"/>
    </source>
</evidence>
<reference evidence="4 5" key="1">
    <citation type="submission" date="2024-09" db="EMBL/GenBank/DDBJ databases">
        <authorList>
            <person name="Sun Q."/>
            <person name="Mori K."/>
        </authorList>
    </citation>
    <scope>NUCLEOTIDE SEQUENCE [LARGE SCALE GENOMIC DNA]</scope>
    <source>
        <strain evidence="4 5">CICC 10874</strain>
    </source>
</reference>
<dbReference type="RefSeq" id="WP_376980811.1">
    <property type="nucleotide sequence ID" value="NZ_JBHLSV010000012.1"/>
</dbReference>
<keyword evidence="5" id="KW-1185">Reference proteome</keyword>
<dbReference type="InterPro" id="IPR036188">
    <property type="entry name" value="FAD/NAD-bd_sf"/>
</dbReference>
<protein>
    <submittedName>
        <fullName evidence="4">FAD-dependent monooxygenase</fullName>
    </submittedName>
</protein>
<dbReference type="Pfam" id="PF01494">
    <property type="entry name" value="FAD_binding_3"/>
    <property type="match status" value="1"/>
</dbReference>
<gene>
    <name evidence="4" type="ORF">ACFFF6_11245</name>
</gene>
<feature type="domain" description="FAD-binding" evidence="3">
    <location>
        <begin position="2"/>
        <end position="338"/>
    </location>
</feature>
<accession>A0ABV6RC15</accession>
<dbReference type="SUPFAM" id="SSF51905">
    <property type="entry name" value="FAD/NAD(P)-binding domain"/>
    <property type="match status" value="1"/>
</dbReference>
<evidence type="ECO:0000313" key="4">
    <source>
        <dbReference type="EMBL" id="MFC0674530.1"/>
    </source>
</evidence>
<evidence type="ECO:0000256" key="1">
    <source>
        <dbReference type="ARBA" id="ARBA00023002"/>
    </source>
</evidence>
<dbReference type="PRINTS" id="PR00420">
    <property type="entry name" value="RNGMNOXGNASE"/>
</dbReference>
<dbReference type="GO" id="GO:0004497">
    <property type="term" value="F:monooxygenase activity"/>
    <property type="evidence" value="ECO:0007669"/>
    <property type="project" value="UniProtKB-KW"/>
</dbReference>